<sequence length="216" mass="24314">MYRIPLFFTFFLCAVLNTAVAQFKPGDKPNVWRLEGVKLYAKPTLAAKVIRMIPYGKQIIIVEEIKALTLPTKVTMVAKGNIIHKPVPIRGFWSKITVDGKQGYVFDGYLSSLPCPRVDATGCEETETYLRRNFGTPKVVAVKRGNKKTYTYPNGNILITSYYDGCSDETITLKNITYREALLFTNVYTYMADAIGDLTIKKAGENTYLINSYSCD</sequence>
<proteinExistence type="predicted"/>
<accession>A0ABR9XLD4</accession>
<keyword evidence="1" id="KW-0732">Signal</keyword>
<dbReference type="RefSeq" id="WP_194107211.1">
    <property type="nucleotide sequence ID" value="NZ_JADFFM010000002.1"/>
</dbReference>
<dbReference type="Pfam" id="PF08239">
    <property type="entry name" value="SH3_3"/>
    <property type="match status" value="1"/>
</dbReference>
<dbReference type="Proteomes" id="UP000632774">
    <property type="component" value="Unassembled WGS sequence"/>
</dbReference>
<feature type="signal peptide" evidence="1">
    <location>
        <begin position="1"/>
        <end position="21"/>
    </location>
</feature>
<evidence type="ECO:0000313" key="4">
    <source>
        <dbReference type="Proteomes" id="UP000632774"/>
    </source>
</evidence>
<name>A0ABR9XLD4_9SPHI</name>
<keyword evidence="4" id="KW-1185">Reference proteome</keyword>
<comment type="caution">
    <text evidence="3">The sequence shown here is derived from an EMBL/GenBank/DDBJ whole genome shotgun (WGS) entry which is preliminary data.</text>
</comment>
<organism evidence="3 4">
    <name type="scientific">Mucilaginibacter boryungensis</name>
    <dbReference type="NCBI Taxonomy" id="768480"/>
    <lineage>
        <taxon>Bacteria</taxon>
        <taxon>Pseudomonadati</taxon>
        <taxon>Bacteroidota</taxon>
        <taxon>Sphingobacteriia</taxon>
        <taxon>Sphingobacteriales</taxon>
        <taxon>Sphingobacteriaceae</taxon>
        <taxon>Mucilaginibacter</taxon>
    </lineage>
</organism>
<protein>
    <submittedName>
        <fullName evidence="3">SH3 domain-containing protein</fullName>
    </submittedName>
</protein>
<dbReference type="InterPro" id="IPR003646">
    <property type="entry name" value="SH3-like_bac-type"/>
</dbReference>
<feature type="chain" id="PRO_5045282927" evidence="1">
    <location>
        <begin position="22"/>
        <end position="216"/>
    </location>
</feature>
<evidence type="ECO:0000259" key="2">
    <source>
        <dbReference type="Pfam" id="PF08239"/>
    </source>
</evidence>
<feature type="domain" description="SH3b" evidence="2">
    <location>
        <begin position="36"/>
        <end position="111"/>
    </location>
</feature>
<evidence type="ECO:0000256" key="1">
    <source>
        <dbReference type="SAM" id="SignalP"/>
    </source>
</evidence>
<dbReference type="EMBL" id="JADFFM010000002">
    <property type="protein sequence ID" value="MBE9667768.1"/>
    <property type="molecule type" value="Genomic_DNA"/>
</dbReference>
<dbReference type="Gene3D" id="2.30.30.40">
    <property type="entry name" value="SH3 Domains"/>
    <property type="match status" value="1"/>
</dbReference>
<gene>
    <name evidence="3" type="ORF">IRJ18_15445</name>
</gene>
<reference evidence="3 4" key="1">
    <citation type="submission" date="2020-10" db="EMBL/GenBank/DDBJ databases">
        <title>Mucilaginibacter mali sp. nov., isolated from rhizosphere soil of apple orchard.</title>
        <authorList>
            <person name="Lee J.-S."/>
            <person name="Kim H.S."/>
            <person name="Kim J.-S."/>
        </authorList>
    </citation>
    <scope>NUCLEOTIDE SEQUENCE [LARGE SCALE GENOMIC DNA]</scope>
    <source>
        <strain evidence="3 4">KCTC 23157</strain>
    </source>
</reference>
<evidence type="ECO:0000313" key="3">
    <source>
        <dbReference type="EMBL" id="MBE9667768.1"/>
    </source>
</evidence>